<accession>A0ABW9KSH3</accession>
<feature type="chain" id="PRO_5046402955" evidence="1">
    <location>
        <begin position="20"/>
        <end position="265"/>
    </location>
</feature>
<protein>
    <submittedName>
        <fullName evidence="2">Spherulation-specific family 4 protein</fullName>
    </submittedName>
</protein>
<keyword evidence="3" id="KW-1185">Reference proteome</keyword>
<evidence type="ECO:0000256" key="1">
    <source>
        <dbReference type="SAM" id="SignalP"/>
    </source>
</evidence>
<gene>
    <name evidence="2" type="ORF">ACK2TP_16755</name>
</gene>
<reference evidence="2 3" key="1">
    <citation type="submission" date="2024-12" db="EMBL/GenBank/DDBJ databases">
        <authorList>
            <person name="Lee Y."/>
        </authorList>
    </citation>
    <scope>NUCLEOTIDE SEQUENCE [LARGE SCALE GENOMIC DNA]</scope>
    <source>
        <strain evidence="2 3">03SUJ4</strain>
    </source>
</reference>
<feature type="signal peptide" evidence="1">
    <location>
        <begin position="1"/>
        <end position="19"/>
    </location>
</feature>
<keyword evidence="1" id="KW-0732">Signal</keyword>
<organism evidence="2 3">
    <name type="scientific">Terriglobus aquaticus</name>
    <dbReference type="NCBI Taxonomy" id="940139"/>
    <lineage>
        <taxon>Bacteria</taxon>
        <taxon>Pseudomonadati</taxon>
        <taxon>Acidobacteriota</taxon>
        <taxon>Terriglobia</taxon>
        <taxon>Terriglobales</taxon>
        <taxon>Acidobacteriaceae</taxon>
        <taxon>Terriglobus</taxon>
    </lineage>
</organism>
<proteinExistence type="predicted"/>
<evidence type="ECO:0000313" key="2">
    <source>
        <dbReference type="EMBL" id="MFN2977424.1"/>
    </source>
</evidence>
<dbReference type="PANTHER" id="PTHR35040">
    <property type="match status" value="1"/>
</dbReference>
<sequence>MPAALLATACVLFAGSAFAQTGQPTGCESLVVPSYMGPGPGWDTMIASAPKTGAADRILIVNPASGPGMAARPGFRDVVQRVKRTGQKVYGYVPTGYGARSMQSVEDRVRKYVDWYGVDGIFFDEVSDKAPLVPRYYQPLVTFTTSQIRGGGVMLNNGTFPAAAYATIKVPAGSKFQLVVFEHDYRSFTKRSFTVPRWVAQHPSSMFVSIVYAASASQLPEVLRLSAERNFGTVYVTDKDLPNPYGVLPDYWDALSRATQPGCSR</sequence>
<dbReference type="RefSeq" id="WP_263414413.1">
    <property type="nucleotide sequence ID" value="NZ_BAABBH010000001.1"/>
</dbReference>
<dbReference type="Proteomes" id="UP001634747">
    <property type="component" value="Unassembled WGS sequence"/>
</dbReference>
<dbReference type="PANTHER" id="PTHR35040:SF9">
    <property type="entry name" value="4-LIKE CELL SURFACE PROTEIN, PUTATIVE (AFU_ORTHOLOGUE AFUA_4G14080)-RELATED"/>
    <property type="match status" value="1"/>
</dbReference>
<comment type="caution">
    <text evidence="2">The sequence shown here is derived from an EMBL/GenBank/DDBJ whole genome shotgun (WGS) entry which is preliminary data.</text>
</comment>
<dbReference type="Pfam" id="PF12138">
    <property type="entry name" value="Spherulin4"/>
    <property type="match status" value="1"/>
</dbReference>
<name>A0ABW9KSH3_9BACT</name>
<evidence type="ECO:0000313" key="3">
    <source>
        <dbReference type="Proteomes" id="UP001634747"/>
    </source>
</evidence>
<dbReference type="InterPro" id="IPR021986">
    <property type="entry name" value="Spherulin4"/>
</dbReference>
<dbReference type="EMBL" id="JBJYXY010000001">
    <property type="protein sequence ID" value="MFN2977424.1"/>
    <property type="molecule type" value="Genomic_DNA"/>
</dbReference>